<dbReference type="SUPFAM" id="SSF53756">
    <property type="entry name" value="UDP-Glycosyltransferase/glycogen phosphorylase"/>
    <property type="match status" value="1"/>
</dbReference>
<dbReference type="RefSeq" id="WP_171606821.1">
    <property type="nucleotide sequence ID" value="NZ_WHPF01000003.1"/>
</dbReference>
<accession>A0A8J8FE20</accession>
<keyword evidence="2" id="KW-1185">Reference proteome</keyword>
<dbReference type="Gene3D" id="3.40.50.2000">
    <property type="entry name" value="Glycogen Phosphorylase B"/>
    <property type="match status" value="1"/>
</dbReference>
<evidence type="ECO:0000313" key="1">
    <source>
        <dbReference type="EMBL" id="NNV54907.1"/>
    </source>
</evidence>
<name>A0A8J8FE20_9BACT</name>
<sequence>MPRTFIVYYSFKNTAGNHAGMAYLAKVLKDSGNQIHLLANLPQEYKGGRYFSRIHAFFLSLYLVLILRKNDKVFFFEYLTKEVGHQEKIAGTLRFFGKQNQLFGLVHLSGAHLLELYHSKSTIQKALGPLNKIMVLGSSLQSFLTSLPLQQQVVSTFHYVDTTFYHPINNSVPQQNLQVLSVGSLKRNFALLQQLVKECPQITFHICMGKANLQHLFAGMPNVQLYPYLPEKDMLALMQQCHTAISVMEDTVGSNVITSAMAAGLVQVVSDVGSIRDYCTTETAFLCSQPADFIQALQTLYQNPLLLNKMQLANRQAALQFSKENFIQVFNAFIE</sequence>
<dbReference type="AlphaFoldDB" id="A0A8J8FE20"/>
<proteinExistence type="predicted"/>
<dbReference type="EMBL" id="WHPF01000003">
    <property type="protein sequence ID" value="NNV54907.1"/>
    <property type="molecule type" value="Genomic_DNA"/>
</dbReference>
<gene>
    <name evidence="1" type="ORF">GD597_05500</name>
</gene>
<dbReference type="Proteomes" id="UP000598971">
    <property type="component" value="Unassembled WGS sequence"/>
</dbReference>
<dbReference type="Pfam" id="PF13692">
    <property type="entry name" value="Glyco_trans_1_4"/>
    <property type="match status" value="1"/>
</dbReference>
<evidence type="ECO:0000313" key="2">
    <source>
        <dbReference type="Proteomes" id="UP000598971"/>
    </source>
</evidence>
<reference evidence="1" key="1">
    <citation type="submission" date="2019-10" db="EMBL/GenBank/DDBJ databases">
        <title>Draft genome sequence of Panacibacter sp. KCS-6.</title>
        <authorList>
            <person name="Yim K.J."/>
        </authorList>
    </citation>
    <scope>NUCLEOTIDE SEQUENCE</scope>
    <source>
        <strain evidence="1">KCS-6</strain>
    </source>
</reference>
<organism evidence="1 2">
    <name type="scientific">Limnovirga soli</name>
    <dbReference type="NCBI Taxonomy" id="2656915"/>
    <lineage>
        <taxon>Bacteria</taxon>
        <taxon>Pseudomonadati</taxon>
        <taxon>Bacteroidota</taxon>
        <taxon>Chitinophagia</taxon>
        <taxon>Chitinophagales</taxon>
        <taxon>Chitinophagaceae</taxon>
        <taxon>Limnovirga</taxon>
    </lineage>
</organism>
<comment type="caution">
    <text evidence="1">The sequence shown here is derived from an EMBL/GenBank/DDBJ whole genome shotgun (WGS) entry which is preliminary data.</text>
</comment>
<protein>
    <submittedName>
        <fullName evidence="1">Glycosyltransferase</fullName>
    </submittedName>
</protein>